<accession>A0A3B0W010</accession>
<dbReference type="EMBL" id="UOFC01000219">
    <property type="protein sequence ID" value="VAW48621.1"/>
    <property type="molecule type" value="Genomic_DNA"/>
</dbReference>
<sequence length="372" mass="40631">MKILKKTLLVSAITLATTTAMAVDVEISGFGTIGYSQNDEKDSVVNNVPSKGSWGHASLLGLQADVKITSALSATAQVKLSEDATIDEKMQMTLQMAFLGYQVTDALKVRVGRLRAPFYLDSEYLDVGYVKTTATAPYAVYGQAPFSNYNGVDVIFTHYTESDLEFQIQPYLGKEETEIDLRRAGGGGKLEANYLAGINASIAGDDWKVRAGYTIGEMNNPSYQENTFTEDFFLNDDVGSFLTVGANYDNGALLATVEFAKRSVEDAQAIADLTGAYVTLGYRLSDFTPYVTYQTQETDDKNRAAPTYVNSDFNALSLGFKYDFSKVAFKAEVTNFEFGKNGSLGYVNTLTKNVNSTLKSAKVLNLTLETVF</sequence>
<proteinExistence type="predicted"/>
<dbReference type="GO" id="GO:0016020">
    <property type="term" value="C:membrane"/>
    <property type="evidence" value="ECO:0007669"/>
    <property type="project" value="InterPro"/>
</dbReference>
<evidence type="ECO:0000259" key="1">
    <source>
        <dbReference type="Pfam" id="PF13609"/>
    </source>
</evidence>
<dbReference type="SUPFAM" id="SSF56935">
    <property type="entry name" value="Porins"/>
    <property type="match status" value="1"/>
</dbReference>
<evidence type="ECO:0000313" key="2">
    <source>
        <dbReference type="EMBL" id="VAW48621.1"/>
    </source>
</evidence>
<reference evidence="2" key="1">
    <citation type="submission" date="2018-06" db="EMBL/GenBank/DDBJ databases">
        <authorList>
            <person name="Zhirakovskaya E."/>
        </authorList>
    </citation>
    <scope>NUCLEOTIDE SEQUENCE</scope>
</reference>
<dbReference type="Pfam" id="PF13609">
    <property type="entry name" value="Porin_4"/>
    <property type="match status" value="1"/>
</dbReference>
<organism evidence="2">
    <name type="scientific">hydrothermal vent metagenome</name>
    <dbReference type="NCBI Taxonomy" id="652676"/>
    <lineage>
        <taxon>unclassified sequences</taxon>
        <taxon>metagenomes</taxon>
        <taxon>ecological metagenomes</taxon>
    </lineage>
</organism>
<gene>
    <name evidence="2" type="ORF">MNBD_GAMMA03-100</name>
</gene>
<feature type="domain" description="Porin" evidence="1">
    <location>
        <begin position="11"/>
        <end position="338"/>
    </location>
</feature>
<dbReference type="InterPro" id="IPR023614">
    <property type="entry name" value="Porin_dom_sf"/>
</dbReference>
<name>A0A3B0W010_9ZZZZ</name>
<dbReference type="InterPro" id="IPR033900">
    <property type="entry name" value="Gram_neg_porin_domain"/>
</dbReference>
<dbReference type="Gene3D" id="2.40.160.10">
    <property type="entry name" value="Porin"/>
    <property type="match status" value="1"/>
</dbReference>
<dbReference type="AlphaFoldDB" id="A0A3B0W010"/>
<protein>
    <recommendedName>
        <fullName evidence="1">Porin domain-containing protein</fullName>
    </recommendedName>
</protein>
<dbReference type="GO" id="GO:0015288">
    <property type="term" value="F:porin activity"/>
    <property type="evidence" value="ECO:0007669"/>
    <property type="project" value="InterPro"/>
</dbReference>